<dbReference type="EMBL" id="JBHTKI010000012">
    <property type="protein sequence ID" value="MFD1031716.1"/>
    <property type="molecule type" value="Genomic_DNA"/>
</dbReference>
<reference evidence="4" key="1">
    <citation type="journal article" date="2019" name="Int. J. Syst. Evol. Microbiol.">
        <title>The Global Catalogue of Microorganisms (GCM) 10K type strain sequencing project: providing services to taxonomists for standard genome sequencing and annotation.</title>
        <authorList>
            <consortium name="The Broad Institute Genomics Platform"/>
            <consortium name="The Broad Institute Genome Sequencing Center for Infectious Disease"/>
            <person name="Wu L."/>
            <person name="Ma J."/>
        </authorList>
    </citation>
    <scope>NUCLEOTIDE SEQUENCE [LARGE SCALE GENOMIC DNA]</scope>
    <source>
        <strain evidence="4">CCUG 56756</strain>
    </source>
</reference>
<comment type="caution">
    <text evidence="3">The sequence shown here is derived from an EMBL/GenBank/DDBJ whole genome shotgun (WGS) entry which is preliminary data.</text>
</comment>
<feature type="transmembrane region" description="Helical" evidence="2">
    <location>
        <begin position="49"/>
        <end position="71"/>
    </location>
</feature>
<keyword evidence="2" id="KW-0812">Transmembrane</keyword>
<evidence type="ECO:0000256" key="2">
    <source>
        <dbReference type="SAM" id="Phobius"/>
    </source>
</evidence>
<keyword evidence="2" id="KW-0472">Membrane</keyword>
<dbReference type="Proteomes" id="UP001597109">
    <property type="component" value="Unassembled WGS sequence"/>
</dbReference>
<evidence type="ECO:0000313" key="4">
    <source>
        <dbReference type="Proteomes" id="UP001597109"/>
    </source>
</evidence>
<dbReference type="RefSeq" id="WP_144839783.1">
    <property type="nucleotide sequence ID" value="NZ_JBHTKI010000012.1"/>
</dbReference>
<organism evidence="3 4">
    <name type="scientific">Metaplanococcus flavidus</name>
    <dbReference type="NCBI Taxonomy" id="569883"/>
    <lineage>
        <taxon>Bacteria</taxon>
        <taxon>Bacillati</taxon>
        <taxon>Bacillota</taxon>
        <taxon>Bacilli</taxon>
        <taxon>Bacillales</taxon>
        <taxon>Caryophanaceae</taxon>
        <taxon>Metaplanococcus</taxon>
    </lineage>
</organism>
<gene>
    <name evidence="3" type="ORF">ACFQ1X_09775</name>
</gene>
<keyword evidence="1" id="KW-0175">Coiled coil</keyword>
<evidence type="ECO:0000256" key="1">
    <source>
        <dbReference type="SAM" id="Coils"/>
    </source>
</evidence>
<feature type="transmembrane region" description="Helical" evidence="2">
    <location>
        <begin position="77"/>
        <end position="98"/>
    </location>
</feature>
<accession>A0ABW3LDE5</accession>
<keyword evidence="2" id="KW-1133">Transmembrane helix</keyword>
<evidence type="ECO:0000313" key="3">
    <source>
        <dbReference type="EMBL" id="MFD1031716.1"/>
    </source>
</evidence>
<proteinExistence type="predicted"/>
<name>A0ABW3LDE5_9BACL</name>
<feature type="coiled-coil region" evidence="1">
    <location>
        <begin position="159"/>
        <end position="193"/>
    </location>
</feature>
<keyword evidence="4" id="KW-1185">Reference proteome</keyword>
<protein>
    <submittedName>
        <fullName evidence="3">Uncharacterized protein</fullName>
    </submittedName>
</protein>
<sequence length="359" mass="42238">MSSNFKQNLLNLSGDFDEFFNILQKSYSDEKLAPWLPTLLIAPFTKKNFWSLIKSLFPFILGIFINLGLIFLPETSMMVKVISGISTLLVALLLTYVLHFFKMINPKDATNFHIGAYRVAKKQEYELFVKYLPYNFSFNGLYDEVVTHNPSRQELLIKEQQVSLQKEQHEKYVKEAEKNYMELKQEFKDLQEQNLLVVELFKEIVTVFYQFLNGYFHVYSLKFFSGFTIYEVDNATRNDLYKIADIGTSGHSPEKIPIPQEITESSYAVLRALKPREDRYEPEFDTPYKNRFIVSLSMKMNNNNTWVFNFHADEDNTKALFFLLTDSIMETREVYRLIHSLCLNLEQRKGQRICGEKLH</sequence>